<accession>A0A255ZJ96</accession>
<feature type="chain" id="PRO_5013010672" evidence="1">
    <location>
        <begin position="20"/>
        <end position="177"/>
    </location>
</feature>
<comment type="caution">
    <text evidence="2">The sequence shown here is derived from an EMBL/GenBank/DDBJ whole genome shotgun (WGS) entry which is preliminary data.</text>
</comment>
<keyword evidence="1" id="KW-0732">Signal</keyword>
<sequence>MKIKLFLSLFLAIFLLACKGEKQTEQVAVEKPVDSKVKIVVDMIVPKDDSFQIFYTEDGTSVFNEEKSVRVNVKGQPTTQKIVFNFPEDVAFSFLRFDVGENKEQQQMKIENFTVDYFGKKFEAKGNLFFQFFAPNEQLTVDMNGSTFVPKKSGNIHDPIFYPLEPLGVELEKLVKS</sequence>
<dbReference type="RefSeq" id="WP_094487167.1">
    <property type="nucleotide sequence ID" value="NZ_NOXX01000218.1"/>
</dbReference>
<dbReference type="OrthoDB" id="1350910at2"/>
<proteinExistence type="predicted"/>
<evidence type="ECO:0000313" key="2">
    <source>
        <dbReference type="EMBL" id="OYQ41556.1"/>
    </source>
</evidence>
<keyword evidence="3" id="KW-1185">Reference proteome</keyword>
<feature type="signal peptide" evidence="1">
    <location>
        <begin position="1"/>
        <end position="19"/>
    </location>
</feature>
<protein>
    <submittedName>
        <fullName evidence="2">Uncharacterized protein</fullName>
    </submittedName>
</protein>
<dbReference type="EMBL" id="NOXX01000218">
    <property type="protein sequence ID" value="OYQ41556.1"/>
    <property type="molecule type" value="Genomic_DNA"/>
</dbReference>
<gene>
    <name evidence="2" type="ORF">CHX27_12860</name>
</gene>
<evidence type="ECO:0000313" key="3">
    <source>
        <dbReference type="Proteomes" id="UP000216035"/>
    </source>
</evidence>
<dbReference type="PROSITE" id="PS51257">
    <property type="entry name" value="PROKAR_LIPOPROTEIN"/>
    <property type="match status" value="1"/>
</dbReference>
<organism evidence="2 3">
    <name type="scientific">Flavobacterium aurantiibacter</name>
    <dbReference type="NCBI Taxonomy" id="2023067"/>
    <lineage>
        <taxon>Bacteria</taxon>
        <taxon>Pseudomonadati</taxon>
        <taxon>Bacteroidota</taxon>
        <taxon>Flavobacteriia</taxon>
        <taxon>Flavobacteriales</taxon>
        <taxon>Flavobacteriaceae</taxon>
        <taxon>Flavobacterium</taxon>
    </lineage>
</organism>
<dbReference type="AlphaFoldDB" id="A0A255ZJ96"/>
<reference evidence="2 3" key="1">
    <citation type="submission" date="2017-07" db="EMBL/GenBank/DDBJ databases">
        <title>Flavobacterium cyanobacteriorum sp. nov., isolated from cyanobacterial aggregates in a eutrophic lake.</title>
        <authorList>
            <person name="Cai H."/>
        </authorList>
    </citation>
    <scope>NUCLEOTIDE SEQUENCE [LARGE SCALE GENOMIC DNA]</scope>
    <source>
        <strain evidence="2 3">TH167</strain>
    </source>
</reference>
<name>A0A255ZJ96_9FLAO</name>
<dbReference type="Proteomes" id="UP000216035">
    <property type="component" value="Unassembled WGS sequence"/>
</dbReference>
<evidence type="ECO:0000256" key="1">
    <source>
        <dbReference type="SAM" id="SignalP"/>
    </source>
</evidence>